<evidence type="ECO:0000313" key="2">
    <source>
        <dbReference type="EMBL" id="KAJ2850592.1"/>
    </source>
</evidence>
<evidence type="ECO:0008006" key="4">
    <source>
        <dbReference type="Google" id="ProtNLM"/>
    </source>
</evidence>
<dbReference type="InterPro" id="IPR018616">
    <property type="entry name" value="GUCD1"/>
</dbReference>
<protein>
    <recommendedName>
        <fullName evidence="4">Guanylyl cyclase</fullName>
    </recommendedName>
</protein>
<keyword evidence="3" id="KW-1185">Reference proteome</keyword>
<dbReference type="Pfam" id="PF09778">
    <property type="entry name" value="Guanylate_cyc_2"/>
    <property type="match status" value="1"/>
</dbReference>
<feature type="compositionally biased region" description="Low complexity" evidence="1">
    <location>
        <begin position="48"/>
        <end position="57"/>
    </location>
</feature>
<dbReference type="OrthoDB" id="206796at2759"/>
<proteinExistence type="predicted"/>
<dbReference type="PANTHER" id="PTHR31400">
    <property type="entry name" value="GUANYLYL CYCLASE DOMAIN CONTAINING PROTEIN 1 GUCD1"/>
    <property type="match status" value="1"/>
</dbReference>
<dbReference type="PANTHER" id="PTHR31400:SF1">
    <property type="entry name" value="PROTEIN GUCD1"/>
    <property type="match status" value="1"/>
</dbReference>
<evidence type="ECO:0000313" key="3">
    <source>
        <dbReference type="Proteomes" id="UP001139887"/>
    </source>
</evidence>
<dbReference type="Proteomes" id="UP001139887">
    <property type="component" value="Unassembled WGS sequence"/>
</dbReference>
<name>A0A9W8M025_9FUNG</name>
<reference evidence="2" key="1">
    <citation type="submission" date="2022-07" db="EMBL/GenBank/DDBJ databases">
        <title>Phylogenomic reconstructions and comparative analyses of Kickxellomycotina fungi.</title>
        <authorList>
            <person name="Reynolds N.K."/>
            <person name="Stajich J.E."/>
            <person name="Barry K."/>
            <person name="Grigoriev I.V."/>
            <person name="Crous P."/>
            <person name="Smith M.E."/>
        </authorList>
    </citation>
    <scope>NUCLEOTIDE SEQUENCE</scope>
    <source>
        <strain evidence="2">NRRL 1566</strain>
    </source>
</reference>
<organism evidence="2 3">
    <name type="scientific">Coemansia brasiliensis</name>
    <dbReference type="NCBI Taxonomy" id="2650707"/>
    <lineage>
        <taxon>Eukaryota</taxon>
        <taxon>Fungi</taxon>
        <taxon>Fungi incertae sedis</taxon>
        <taxon>Zoopagomycota</taxon>
        <taxon>Kickxellomycotina</taxon>
        <taxon>Kickxellomycetes</taxon>
        <taxon>Kickxellales</taxon>
        <taxon>Kickxellaceae</taxon>
        <taxon>Coemansia</taxon>
    </lineage>
</organism>
<dbReference type="EMBL" id="JANBUW010000028">
    <property type="protein sequence ID" value="KAJ2850592.1"/>
    <property type="molecule type" value="Genomic_DNA"/>
</dbReference>
<evidence type="ECO:0000256" key="1">
    <source>
        <dbReference type="SAM" id="MobiDB-lite"/>
    </source>
</evidence>
<accession>A0A9W8M025</accession>
<sequence length="334" mass="37813">MLAKLQSLLATTQSPQPTTPEPSKDTGQAAAAQPELLQGLGRRARRPTNTTVSSESTVDSDFNISFEQQQQQRLLSKREQRQLVAHRLPDIQRLSRLHPVSKVLQQTEWDCGLASVCMVLRSFGQATCTVLQLERDVQTQSVWTIDLAFLLRRHLPDHADFTYYTTCVGVNPQHASSEFYSMEIDEDFSRVIALFSKARVEQLVQIVEVKISLLDLKRFLVHRRYVALLLVDSRWLACVDCEQKQQARGRHKRSLSEMSRLGHRGVLGWLARRRISNAGFVGHYVLLIAYIPSLDMFVYRDPAIPEEFCLASALAVDAARSCPGTDHDCIIVKL</sequence>
<feature type="region of interest" description="Disordered" evidence="1">
    <location>
        <begin position="1"/>
        <end position="57"/>
    </location>
</feature>
<comment type="caution">
    <text evidence="2">The sequence shown here is derived from an EMBL/GenBank/DDBJ whole genome shotgun (WGS) entry which is preliminary data.</text>
</comment>
<dbReference type="AlphaFoldDB" id="A0A9W8M025"/>
<gene>
    <name evidence="2" type="ORF">IWW36_001772</name>
</gene>